<comment type="cofactor">
    <cofactor evidence="1 8">
        <name>Zn(2+)</name>
        <dbReference type="ChEBI" id="CHEBI:29105"/>
    </cofactor>
</comment>
<evidence type="ECO:0000256" key="6">
    <source>
        <dbReference type="ARBA" id="ARBA00023239"/>
    </source>
</evidence>
<evidence type="ECO:0000256" key="4">
    <source>
        <dbReference type="ARBA" id="ARBA00022723"/>
    </source>
</evidence>
<protein>
    <recommendedName>
        <fullName evidence="3 8">Carbonic anhydrase</fullName>
        <ecNumber evidence="3 8">4.2.1.1</ecNumber>
    </recommendedName>
</protein>
<dbReference type="RefSeq" id="XP_013785730.1">
    <property type="nucleotide sequence ID" value="XM_013930276.2"/>
</dbReference>
<keyword evidence="10" id="KW-1185">Reference proteome</keyword>
<evidence type="ECO:0000259" key="9">
    <source>
        <dbReference type="PROSITE" id="PS51144"/>
    </source>
</evidence>
<dbReference type="InterPro" id="IPR023561">
    <property type="entry name" value="Carbonic_anhydrase_a-class"/>
</dbReference>
<evidence type="ECO:0000256" key="5">
    <source>
        <dbReference type="ARBA" id="ARBA00022833"/>
    </source>
</evidence>
<keyword evidence="6 8" id="KW-0456">Lyase</keyword>
<name>A0ABM1BNT0_LIMPO</name>
<comment type="function">
    <text evidence="8">Reversible hydration of carbon dioxide.</text>
</comment>
<dbReference type="InterPro" id="IPR018338">
    <property type="entry name" value="Carbonic_anhydrase_a-class_CS"/>
</dbReference>
<dbReference type="Proteomes" id="UP000694941">
    <property type="component" value="Unplaced"/>
</dbReference>
<dbReference type="SMART" id="SM01057">
    <property type="entry name" value="Carb_anhydrase"/>
    <property type="match status" value="1"/>
</dbReference>
<dbReference type="GeneID" id="106469758"/>
<accession>A0ABM1BNT0</accession>
<evidence type="ECO:0000313" key="10">
    <source>
        <dbReference type="Proteomes" id="UP000694941"/>
    </source>
</evidence>
<evidence type="ECO:0000313" key="11">
    <source>
        <dbReference type="RefSeq" id="XP_013785730.1"/>
    </source>
</evidence>
<dbReference type="SUPFAM" id="SSF51069">
    <property type="entry name" value="Carbonic anhydrase"/>
    <property type="match status" value="1"/>
</dbReference>
<feature type="domain" description="Alpha-carbonic anhydrase" evidence="9">
    <location>
        <begin position="3"/>
        <end position="267"/>
    </location>
</feature>
<dbReference type="PANTHER" id="PTHR18952:SF141">
    <property type="entry name" value="CARBONIC ANHYDRASE"/>
    <property type="match status" value="1"/>
</dbReference>
<keyword evidence="5 8" id="KW-0862">Zinc</keyword>
<gene>
    <name evidence="11" type="primary">LOC106469758</name>
</gene>
<dbReference type="InterPro" id="IPR036398">
    <property type="entry name" value="CA_dom_sf"/>
</dbReference>
<dbReference type="Gene3D" id="3.10.200.10">
    <property type="entry name" value="Alpha carbonic anhydrase"/>
    <property type="match status" value="1"/>
</dbReference>
<dbReference type="Pfam" id="PF00194">
    <property type="entry name" value="Carb_anhydrase"/>
    <property type="match status" value="1"/>
</dbReference>
<organism evidence="10 11">
    <name type="scientific">Limulus polyphemus</name>
    <name type="common">Atlantic horseshoe crab</name>
    <dbReference type="NCBI Taxonomy" id="6850"/>
    <lineage>
        <taxon>Eukaryota</taxon>
        <taxon>Metazoa</taxon>
        <taxon>Ecdysozoa</taxon>
        <taxon>Arthropoda</taxon>
        <taxon>Chelicerata</taxon>
        <taxon>Merostomata</taxon>
        <taxon>Xiphosura</taxon>
        <taxon>Limulidae</taxon>
        <taxon>Limulus</taxon>
    </lineage>
</organism>
<dbReference type="PROSITE" id="PS51144">
    <property type="entry name" value="ALPHA_CA_2"/>
    <property type="match status" value="1"/>
</dbReference>
<evidence type="ECO:0000256" key="7">
    <source>
        <dbReference type="ARBA" id="ARBA00048348"/>
    </source>
</evidence>
<comment type="similarity">
    <text evidence="2 8">Belongs to the alpha-carbonic anhydrase family.</text>
</comment>
<evidence type="ECO:0000256" key="8">
    <source>
        <dbReference type="RuleBase" id="RU367011"/>
    </source>
</evidence>
<dbReference type="PANTHER" id="PTHR18952">
    <property type="entry name" value="CARBONIC ANHYDRASE"/>
    <property type="match status" value="1"/>
</dbReference>
<dbReference type="InterPro" id="IPR001148">
    <property type="entry name" value="CA_dom"/>
</dbReference>
<sequence>MLSDWGYESHNGPATWSDKFPAAAGSRQSPINLDPSVAIVDPTLNDNPLKWDYSSVKCTTLLNTGHGWKVQVSSASPNLDGGPLSNKYQLIQFHCHWGKNSETGSEHTVAEEMFPAEIHLVHWNSEKYESFEKAASEEDGLAVLGIFLQVGDEHPELRKLSDLMPSVRYKDDKLPLPRRFDPATLIPNNKAYWTYPGSLTTPPCYESVTWIVFKNSVQVSEDQLEAFRKLQSYCEGQKPPGGELNGCIVENYRPPLPLGNRELRTAS</sequence>
<proteinExistence type="inferred from homology"/>
<evidence type="ECO:0000256" key="3">
    <source>
        <dbReference type="ARBA" id="ARBA00012925"/>
    </source>
</evidence>
<keyword evidence="4 8" id="KW-0479">Metal-binding</keyword>
<reference evidence="11" key="1">
    <citation type="submission" date="2025-08" db="UniProtKB">
        <authorList>
            <consortium name="RefSeq"/>
        </authorList>
    </citation>
    <scope>IDENTIFICATION</scope>
    <source>
        <tissue evidence="11">Muscle</tissue>
    </source>
</reference>
<evidence type="ECO:0000256" key="2">
    <source>
        <dbReference type="ARBA" id="ARBA00010718"/>
    </source>
</evidence>
<evidence type="ECO:0000256" key="1">
    <source>
        <dbReference type="ARBA" id="ARBA00001947"/>
    </source>
</evidence>
<comment type="catalytic activity">
    <reaction evidence="7 8">
        <text>hydrogencarbonate + H(+) = CO2 + H2O</text>
        <dbReference type="Rhea" id="RHEA:10748"/>
        <dbReference type="ChEBI" id="CHEBI:15377"/>
        <dbReference type="ChEBI" id="CHEBI:15378"/>
        <dbReference type="ChEBI" id="CHEBI:16526"/>
        <dbReference type="ChEBI" id="CHEBI:17544"/>
        <dbReference type="EC" id="4.2.1.1"/>
    </reaction>
</comment>
<dbReference type="EC" id="4.2.1.1" evidence="3 8"/>
<dbReference type="PROSITE" id="PS00162">
    <property type="entry name" value="ALPHA_CA_1"/>
    <property type="match status" value="1"/>
</dbReference>